<dbReference type="Proteomes" id="UP001367316">
    <property type="component" value="Unassembled WGS sequence"/>
</dbReference>
<dbReference type="EMBL" id="JBBPBF010000056">
    <property type="protein sequence ID" value="KAK7606056.1"/>
    <property type="molecule type" value="Genomic_DNA"/>
</dbReference>
<evidence type="ECO:0000313" key="1">
    <source>
        <dbReference type="EMBL" id="KAK7606056.1"/>
    </source>
</evidence>
<gene>
    <name evidence="1" type="ORF">JOL62DRAFT_372303</name>
</gene>
<sequence>MMSKAVRGGEQHLWWVVRGFLPRWPTKTQSERASERAAVGWGAVAKYEILLEDLCELTKPLRCEAASCRRFSVGLGFQLFVWWGPRKSNFNLTHTATLSEFFTRLSALSRPLHFPLQPHRSCLRISARHLNLSPFLTLSRPLRHAAVPLRAPNH</sequence>
<comment type="caution">
    <text evidence="1">The sequence shown here is derived from an EMBL/GenBank/DDBJ whole genome shotgun (WGS) entry which is preliminary data.</text>
</comment>
<name>A0ABR1MWH5_9PEZI</name>
<keyword evidence="2" id="KW-1185">Reference proteome</keyword>
<proteinExistence type="predicted"/>
<accession>A0ABR1MWH5</accession>
<evidence type="ECO:0000313" key="2">
    <source>
        <dbReference type="Proteomes" id="UP001367316"/>
    </source>
</evidence>
<organism evidence="1 2">
    <name type="scientific">Phyllosticta paracitricarpa</name>
    <dbReference type="NCBI Taxonomy" id="2016321"/>
    <lineage>
        <taxon>Eukaryota</taxon>
        <taxon>Fungi</taxon>
        <taxon>Dikarya</taxon>
        <taxon>Ascomycota</taxon>
        <taxon>Pezizomycotina</taxon>
        <taxon>Dothideomycetes</taxon>
        <taxon>Dothideomycetes incertae sedis</taxon>
        <taxon>Botryosphaeriales</taxon>
        <taxon>Phyllostictaceae</taxon>
        <taxon>Phyllosticta</taxon>
    </lineage>
</organism>
<protein>
    <submittedName>
        <fullName evidence="1">Uncharacterized protein</fullName>
    </submittedName>
</protein>
<reference evidence="1 2" key="1">
    <citation type="submission" date="2024-04" db="EMBL/GenBank/DDBJ databases">
        <title>Phyllosticta paracitricarpa is synonymous to the EU quarantine fungus P. citricarpa based on phylogenomic analyses.</title>
        <authorList>
            <consortium name="Lawrence Berkeley National Laboratory"/>
            <person name="Van ingen-buijs V.A."/>
            <person name="Van westerhoven A.C."/>
            <person name="Haridas S."/>
            <person name="Skiadas P."/>
            <person name="Martin F."/>
            <person name="Groenewald J.Z."/>
            <person name="Crous P.W."/>
            <person name="Seidl M.F."/>
        </authorList>
    </citation>
    <scope>NUCLEOTIDE SEQUENCE [LARGE SCALE GENOMIC DNA]</scope>
    <source>
        <strain evidence="1 2">CBS 141358</strain>
    </source>
</reference>